<evidence type="ECO:0000256" key="1">
    <source>
        <dbReference type="SAM" id="MobiDB-lite"/>
    </source>
</evidence>
<dbReference type="Proteomes" id="UP001233999">
    <property type="component" value="Unassembled WGS sequence"/>
</dbReference>
<keyword evidence="2" id="KW-0812">Transmembrane</keyword>
<keyword evidence="2" id="KW-1133">Transmembrane helix</keyword>
<accession>A0AAD7Z4L0</accession>
<name>A0AAD7Z4L0_DIPPU</name>
<proteinExistence type="predicted"/>
<organism evidence="3 4">
    <name type="scientific">Diploptera punctata</name>
    <name type="common">Pacific beetle cockroach</name>
    <dbReference type="NCBI Taxonomy" id="6984"/>
    <lineage>
        <taxon>Eukaryota</taxon>
        <taxon>Metazoa</taxon>
        <taxon>Ecdysozoa</taxon>
        <taxon>Arthropoda</taxon>
        <taxon>Hexapoda</taxon>
        <taxon>Insecta</taxon>
        <taxon>Pterygota</taxon>
        <taxon>Neoptera</taxon>
        <taxon>Polyneoptera</taxon>
        <taxon>Dictyoptera</taxon>
        <taxon>Blattodea</taxon>
        <taxon>Blaberoidea</taxon>
        <taxon>Blaberidae</taxon>
        <taxon>Diplopterinae</taxon>
        <taxon>Diploptera</taxon>
    </lineage>
</organism>
<feature type="compositionally biased region" description="Pro residues" evidence="1">
    <location>
        <begin position="93"/>
        <end position="104"/>
    </location>
</feature>
<evidence type="ECO:0000313" key="4">
    <source>
        <dbReference type="Proteomes" id="UP001233999"/>
    </source>
</evidence>
<keyword evidence="2" id="KW-0472">Membrane</keyword>
<feature type="transmembrane region" description="Helical" evidence="2">
    <location>
        <begin position="6"/>
        <end position="25"/>
    </location>
</feature>
<comment type="caution">
    <text evidence="3">The sequence shown here is derived from an EMBL/GenBank/DDBJ whole genome shotgun (WGS) entry which is preliminary data.</text>
</comment>
<reference evidence="3" key="2">
    <citation type="submission" date="2023-05" db="EMBL/GenBank/DDBJ databases">
        <authorList>
            <person name="Fouks B."/>
        </authorList>
    </citation>
    <scope>NUCLEOTIDE SEQUENCE</scope>
    <source>
        <strain evidence="3">Stay&amp;Tobe</strain>
        <tissue evidence="3">Testes</tissue>
    </source>
</reference>
<sequence length="239" mass="25369">LTTYFIHYLLACITILLVSYVILFADRLTGHGAIASIGSVSAGTGGSSPFSTASHHHHHHRSNTGTGGGAANTGGMTPTSHHHSVSATDFQPPYFPPPFPPPPPSHHHHQAASPAAPQGHHQLDYLNTVGVGDPYSQTLNSLHQTAQAAAAAHHYNQLTAAAVSAGQRTTTTHDVLRRDTDTLHVTNMHASFPYESNRGREYGGVRRPDVLIQSHPGLDSQDPLVLHNALSAVDDGQAK</sequence>
<evidence type="ECO:0000256" key="2">
    <source>
        <dbReference type="SAM" id="Phobius"/>
    </source>
</evidence>
<evidence type="ECO:0000313" key="3">
    <source>
        <dbReference type="EMBL" id="KAJ9573691.1"/>
    </source>
</evidence>
<feature type="non-terminal residue" evidence="3">
    <location>
        <position position="239"/>
    </location>
</feature>
<protein>
    <submittedName>
        <fullName evidence="3">Uncharacterized protein</fullName>
    </submittedName>
</protein>
<dbReference type="EMBL" id="JASPKZ010010685">
    <property type="protein sequence ID" value="KAJ9573691.1"/>
    <property type="molecule type" value="Genomic_DNA"/>
</dbReference>
<reference evidence="3" key="1">
    <citation type="journal article" date="2023" name="IScience">
        <title>Live-bearing cockroach genome reveals convergent evolutionary mechanisms linked to viviparity in insects and beyond.</title>
        <authorList>
            <person name="Fouks B."/>
            <person name="Harrison M.C."/>
            <person name="Mikhailova A.A."/>
            <person name="Marchal E."/>
            <person name="English S."/>
            <person name="Carruthers M."/>
            <person name="Jennings E.C."/>
            <person name="Chiamaka E.L."/>
            <person name="Frigard R.A."/>
            <person name="Pippel M."/>
            <person name="Attardo G.M."/>
            <person name="Benoit J.B."/>
            <person name="Bornberg-Bauer E."/>
            <person name="Tobe S.S."/>
        </authorList>
    </citation>
    <scope>NUCLEOTIDE SEQUENCE</scope>
    <source>
        <strain evidence="3">Stay&amp;Tobe</strain>
    </source>
</reference>
<feature type="non-terminal residue" evidence="3">
    <location>
        <position position="1"/>
    </location>
</feature>
<keyword evidence="4" id="KW-1185">Reference proteome</keyword>
<feature type="region of interest" description="Disordered" evidence="1">
    <location>
        <begin position="45"/>
        <end position="118"/>
    </location>
</feature>
<dbReference type="AlphaFoldDB" id="A0AAD7Z4L0"/>
<gene>
    <name evidence="3" type="ORF">L9F63_008904</name>
</gene>